<organism evidence="1 2">
    <name type="scientific">Saccharicrinis carchari</name>
    <dbReference type="NCBI Taxonomy" id="1168039"/>
    <lineage>
        <taxon>Bacteria</taxon>
        <taxon>Pseudomonadati</taxon>
        <taxon>Bacteroidota</taxon>
        <taxon>Bacteroidia</taxon>
        <taxon>Marinilabiliales</taxon>
        <taxon>Marinilabiliaceae</taxon>
        <taxon>Saccharicrinis</taxon>
    </lineage>
</organism>
<evidence type="ECO:0000313" key="2">
    <source>
        <dbReference type="Proteomes" id="UP000319040"/>
    </source>
</evidence>
<evidence type="ECO:0000313" key="1">
    <source>
        <dbReference type="EMBL" id="SMO91789.1"/>
    </source>
</evidence>
<name>A0A521F6I3_SACCC</name>
<keyword evidence="2" id="KW-1185">Reference proteome</keyword>
<dbReference type="Proteomes" id="UP000319040">
    <property type="component" value="Unassembled WGS sequence"/>
</dbReference>
<dbReference type="AlphaFoldDB" id="A0A521F6I3"/>
<accession>A0A521F6I3</accession>
<dbReference type="EMBL" id="FXTB01000015">
    <property type="protein sequence ID" value="SMO91789.1"/>
    <property type="molecule type" value="Genomic_DNA"/>
</dbReference>
<protein>
    <submittedName>
        <fullName evidence="1">Uncharacterized protein</fullName>
    </submittedName>
</protein>
<proteinExistence type="predicted"/>
<gene>
    <name evidence="1" type="ORF">SAMN06265379_11516</name>
</gene>
<sequence length="43" mass="4889">MNDKSLINYFITAAILSVTLNEQGEKHRSKLNSLLSRVNQLEV</sequence>
<reference evidence="1 2" key="1">
    <citation type="submission" date="2017-05" db="EMBL/GenBank/DDBJ databases">
        <authorList>
            <person name="Varghese N."/>
            <person name="Submissions S."/>
        </authorList>
    </citation>
    <scope>NUCLEOTIDE SEQUENCE [LARGE SCALE GENOMIC DNA]</scope>
    <source>
        <strain evidence="1 2">DSM 27040</strain>
    </source>
</reference>